<proteinExistence type="predicted"/>
<evidence type="ECO:0000313" key="2">
    <source>
        <dbReference type="Proteomes" id="UP000694251"/>
    </source>
</evidence>
<protein>
    <submittedName>
        <fullName evidence="1">Uncharacterized protein</fullName>
    </submittedName>
</protein>
<gene>
    <name evidence="1" type="ORF">ISN44_As05g025860</name>
</gene>
<accession>A0A8T2DTD8</accession>
<evidence type="ECO:0000313" key="1">
    <source>
        <dbReference type="EMBL" id="KAG7610591.1"/>
    </source>
</evidence>
<name>A0A8T2DTD8_ARASU</name>
<organism evidence="1 2">
    <name type="scientific">Arabidopsis suecica</name>
    <name type="common">Swedish thale-cress</name>
    <name type="synonym">Cardaminopsis suecica</name>
    <dbReference type="NCBI Taxonomy" id="45249"/>
    <lineage>
        <taxon>Eukaryota</taxon>
        <taxon>Viridiplantae</taxon>
        <taxon>Streptophyta</taxon>
        <taxon>Embryophyta</taxon>
        <taxon>Tracheophyta</taxon>
        <taxon>Spermatophyta</taxon>
        <taxon>Magnoliopsida</taxon>
        <taxon>eudicotyledons</taxon>
        <taxon>Gunneridae</taxon>
        <taxon>Pentapetalae</taxon>
        <taxon>rosids</taxon>
        <taxon>malvids</taxon>
        <taxon>Brassicales</taxon>
        <taxon>Brassicaceae</taxon>
        <taxon>Camelineae</taxon>
        <taxon>Arabidopsis</taxon>
    </lineage>
</organism>
<reference evidence="1 2" key="1">
    <citation type="submission" date="2020-12" db="EMBL/GenBank/DDBJ databases">
        <title>Concerted genomic and epigenomic changes stabilize Arabidopsis allopolyploids.</title>
        <authorList>
            <person name="Chen Z."/>
        </authorList>
    </citation>
    <scope>NUCLEOTIDE SEQUENCE [LARGE SCALE GENOMIC DNA]</scope>
    <source>
        <strain evidence="1">As9502</strain>
        <tissue evidence="1">Leaf</tissue>
    </source>
</reference>
<comment type="caution">
    <text evidence="1">The sequence shown here is derived from an EMBL/GenBank/DDBJ whole genome shotgun (WGS) entry which is preliminary data.</text>
</comment>
<dbReference type="Proteomes" id="UP000694251">
    <property type="component" value="Chromosome 5"/>
</dbReference>
<keyword evidence="2" id="KW-1185">Reference proteome</keyword>
<feature type="non-terminal residue" evidence="1">
    <location>
        <position position="1"/>
    </location>
</feature>
<feature type="non-terminal residue" evidence="1">
    <location>
        <position position="38"/>
    </location>
</feature>
<dbReference type="AlphaFoldDB" id="A0A8T2DTD8"/>
<sequence>CRCKLQTKNTDSSLSSCHVNVQLQVPHFNHWSHSFLSL</sequence>
<dbReference type="EMBL" id="JAEFBJ010000005">
    <property type="protein sequence ID" value="KAG7610591.1"/>
    <property type="molecule type" value="Genomic_DNA"/>
</dbReference>